<sequence>MPDELYQAVIAYAGGKKFSTTVCELVRRGLNPDQPKVQPEYNQSMNLVHPKVIPDEWLQQVRQEISKLKESNRFFAEKVVRLEQIAKEDCDDISEFKNLFRQWELNYSYQASQIEGLQGREVKTNQRFEDIEHRLTALEQREVILEVQPEVIPEVIPEASGEALPGNGVIPEVIPKPEKHVALMMAPTDPDEKIHVTQAVKNQVIERVDYLKGSGMAVKDIAVKAGINYNSFRKLINPEFNKSQNITRREFSALMNIKPGDDCNKQEPGTNQS</sequence>
<organism evidence="1 2">
    <name type="scientific">Methanospirillum stamsii</name>
    <dbReference type="NCBI Taxonomy" id="1277351"/>
    <lineage>
        <taxon>Archaea</taxon>
        <taxon>Methanobacteriati</taxon>
        <taxon>Methanobacteriota</taxon>
        <taxon>Stenosarchaea group</taxon>
        <taxon>Methanomicrobia</taxon>
        <taxon>Methanomicrobiales</taxon>
        <taxon>Methanospirillaceae</taxon>
        <taxon>Methanospirillum</taxon>
    </lineage>
</organism>
<protein>
    <submittedName>
        <fullName evidence="1">Uncharacterized protein</fullName>
    </submittedName>
</protein>
<proteinExistence type="predicted"/>
<dbReference type="EMBL" id="QGMZ01000019">
    <property type="protein sequence ID" value="PWR73349.1"/>
    <property type="molecule type" value="Genomic_DNA"/>
</dbReference>
<comment type="caution">
    <text evidence="1">The sequence shown here is derived from an EMBL/GenBank/DDBJ whole genome shotgun (WGS) entry which is preliminary data.</text>
</comment>
<name>A0A2V2N0T2_9EURY</name>
<keyword evidence="2" id="KW-1185">Reference proteome</keyword>
<dbReference type="AlphaFoldDB" id="A0A2V2N0T2"/>
<evidence type="ECO:0000313" key="2">
    <source>
        <dbReference type="Proteomes" id="UP000245934"/>
    </source>
</evidence>
<evidence type="ECO:0000313" key="1">
    <source>
        <dbReference type="EMBL" id="PWR73349.1"/>
    </source>
</evidence>
<accession>A0A2V2N0T2</accession>
<gene>
    <name evidence="1" type="ORF">DLD82_10810</name>
</gene>
<dbReference type="Proteomes" id="UP000245934">
    <property type="component" value="Unassembled WGS sequence"/>
</dbReference>
<reference evidence="1 2" key="1">
    <citation type="submission" date="2018-05" db="EMBL/GenBank/DDBJ databases">
        <title>Draft genome of Methanospirillum stamsii Pt1.</title>
        <authorList>
            <person name="Dueholm M.S."/>
            <person name="Nielsen P.H."/>
            <person name="Bakmann L.F."/>
            <person name="Otzen D.E."/>
        </authorList>
    </citation>
    <scope>NUCLEOTIDE SEQUENCE [LARGE SCALE GENOMIC DNA]</scope>
    <source>
        <strain evidence="1 2">Pt1</strain>
    </source>
</reference>